<evidence type="ECO:0000313" key="2">
    <source>
        <dbReference type="EMBL" id="KTD61866.1"/>
    </source>
</evidence>
<dbReference type="Proteomes" id="UP000054877">
    <property type="component" value="Unassembled WGS sequence"/>
</dbReference>
<feature type="signal peptide" evidence="1">
    <location>
        <begin position="1"/>
        <end position="19"/>
    </location>
</feature>
<evidence type="ECO:0000256" key="1">
    <source>
        <dbReference type="SAM" id="SignalP"/>
    </source>
</evidence>
<protein>
    <submittedName>
        <fullName evidence="2">Uncharacterized protein</fullName>
    </submittedName>
</protein>
<keyword evidence="3" id="KW-1185">Reference proteome</keyword>
<dbReference type="RefSeq" id="WP_058484383.1">
    <property type="nucleotide sequence ID" value="NZ_CAAAII010000016.1"/>
</dbReference>
<name>A0A0W0YY81_LEGSP</name>
<dbReference type="EMBL" id="LNYX01000031">
    <property type="protein sequence ID" value="KTD61866.1"/>
    <property type="molecule type" value="Genomic_DNA"/>
</dbReference>
<feature type="chain" id="PRO_5006918079" evidence="1">
    <location>
        <begin position="20"/>
        <end position="192"/>
    </location>
</feature>
<dbReference type="AlphaFoldDB" id="A0A0W0YY81"/>
<gene>
    <name evidence="2" type="ORF">Lspi_2496</name>
</gene>
<keyword evidence="1" id="KW-0732">Signal</keyword>
<evidence type="ECO:0000313" key="3">
    <source>
        <dbReference type="Proteomes" id="UP000054877"/>
    </source>
</evidence>
<proteinExistence type="predicted"/>
<dbReference type="PATRIC" id="fig|452.5.peg.2757"/>
<comment type="caution">
    <text evidence="2">The sequence shown here is derived from an EMBL/GenBank/DDBJ whole genome shotgun (WGS) entry which is preliminary data.</text>
</comment>
<reference evidence="2 3" key="1">
    <citation type="submission" date="2015-11" db="EMBL/GenBank/DDBJ databases">
        <title>Genomic analysis of 38 Legionella species identifies large and diverse effector repertoires.</title>
        <authorList>
            <person name="Burstein D."/>
            <person name="Amaro F."/>
            <person name="Zusman T."/>
            <person name="Lifshitz Z."/>
            <person name="Cohen O."/>
            <person name="Gilbert J.A."/>
            <person name="Pupko T."/>
            <person name="Shuman H.A."/>
            <person name="Segal G."/>
        </authorList>
    </citation>
    <scope>NUCLEOTIDE SEQUENCE [LARGE SCALE GENOMIC DNA]</scope>
    <source>
        <strain evidence="2 3">Mt.St.Helens-9</strain>
    </source>
</reference>
<organism evidence="2 3">
    <name type="scientific">Legionella spiritensis</name>
    <dbReference type="NCBI Taxonomy" id="452"/>
    <lineage>
        <taxon>Bacteria</taxon>
        <taxon>Pseudomonadati</taxon>
        <taxon>Pseudomonadota</taxon>
        <taxon>Gammaproteobacteria</taxon>
        <taxon>Legionellales</taxon>
        <taxon>Legionellaceae</taxon>
        <taxon>Legionella</taxon>
    </lineage>
</organism>
<sequence length="192" mass="22268">MIKKLFFITVLSLSSWAVAAYSDNAFSILKHKEWQTGEFDIQFSTSSPSQVLKIDNKKEDVECESMLLMPTVESIHTDYRQTQFIHTNIKTRFQIQLMNYYAGSEEQQFDIYRQICIYPHKDTPTNQFSCVNSNETISAKDDMTQIVDIDMQVYNLIPGKYFVEMELSVLPLKGIAVKYRAHVGGRHFTVKQ</sequence>
<accession>A0A0W0YY81</accession>